<feature type="binding site" evidence="18">
    <location>
        <position position="155"/>
    </location>
    <ligand>
        <name>K(+)</name>
        <dbReference type="ChEBI" id="CHEBI:29103"/>
    </ligand>
</feature>
<dbReference type="PANTHER" id="PTHR12592">
    <property type="entry name" value="ATP-DEPENDENT (S)-NAD(P)H-HYDRATE DEHYDRATASE FAMILY MEMBER"/>
    <property type="match status" value="1"/>
</dbReference>
<sequence length="559" mass="56131">MRDAYSVAKVRAAEAALMSIVPDGALMQRAAAGLASVCAGLLRDSAGRVYGARVVILAGTGDNGGDALYAGERLARRGASVTVIQAGPRLHAGGGRALTAAGGRIIRVAEPDDPDATRPDLAGTDLPGTGQANGGGHDIGYEVRSEIGHADLIIDGLLGIGGSGGLREPYATLAALADNTRGALIVAADLPSGVDADSGAVDGPAVRADVTVTFGTMKPGLLIDPAARHAGVVELVDIGLGPFLDKPPDARAPQAGDIAELIPRPTAESDKYRRGVLGLLVGSDRYTGAALLATGGAVHGGAGMVRLVTFPVAAAAVRQVHPEVVITELSGAGGPRFPQDVGRVQAWVAGPGMGTDEEAARRLAAVLATSLPVLVDADGLTLIASHREMLPRAAPTLLTPHAGELGRLLGADPADVEERRLEHARRAAISFGACVLLKGSTTVVAPPGGIDPVLVNTTGTPWLATAGTGDVLAGLAGALLAQGMLLPQAAITAAYLHGLAARLAAAGGSADGDWAGRHWAGRHWAGRDGAAGDGDWTAGSAPIGAADVIRALPRAFRLA</sequence>
<dbReference type="SUPFAM" id="SSF64153">
    <property type="entry name" value="YjeF N-terminal domain-like"/>
    <property type="match status" value="1"/>
</dbReference>
<dbReference type="Pfam" id="PF03853">
    <property type="entry name" value="YjeF_N"/>
    <property type="match status" value="1"/>
</dbReference>
<feature type="binding site" evidence="17">
    <location>
        <begin position="438"/>
        <end position="442"/>
    </location>
    <ligand>
        <name>AMP</name>
        <dbReference type="ChEBI" id="CHEBI:456215"/>
    </ligand>
</feature>
<evidence type="ECO:0000313" key="24">
    <source>
        <dbReference type="Proteomes" id="UP000460272"/>
    </source>
</evidence>
<evidence type="ECO:0000313" key="23">
    <source>
        <dbReference type="EMBL" id="TVZ07272.1"/>
    </source>
</evidence>
<evidence type="ECO:0000256" key="12">
    <source>
        <dbReference type="ARBA" id="ARBA00023239"/>
    </source>
</evidence>
<dbReference type="PIRSF" id="PIRSF017184">
    <property type="entry name" value="Nnr"/>
    <property type="match status" value="1"/>
</dbReference>
<feature type="binding site" evidence="17">
    <location>
        <position position="289"/>
    </location>
    <ligand>
        <name>(6S)-NADPHX</name>
        <dbReference type="ChEBI" id="CHEBI:64076"/>
    </ligand>
</feature>
<comment type="similarity">
    <text evidence="4 19">In the C-terminal section; belongs to the NnrD/CARKD family.</text>
</comment>
<name>A0A6P2C765_9ACTN</name>
<evidence type="ECO:0000256" key="19">
    <source>
        <dbReference type="PIRNR" id="PIRNR017184"/>
    </source>
</evidence>
<organism evidence="23 24">
    <name type="scientific">Trebonia kvetii</name>
    <dbReference type="NCBI Taxonomy" id="2480626"/>
    <lineage>
        <taxon>Bacteria</taxon>
        <taxon>Bacillati</taxon>
        <taxon>Actinomycetota</taxon>
        <taxon>Actinomycetes</taxon>
        <taxon>Streptosporangiales</taxon>
        <taxon>Treboniaceae</taxon>
        <taxon>Trebonia</taxon>
    </lineage>
</organism>
<evidence type="ECO:0000256" key="16">
    <source>
        <dbReference type="ARBA" id="ARBA00049209"/>
    </source>
</evidence>
<dbReference type="SUPFAM" id="SSF53613">
    <property type="entry name" value="Ribokinase-like"/>
    <property type="match status" value="1"/>
</dbReference>
<evidence type="ECO:0000256" key="6">
    <source>
        <dbReference type="ARBA" id="ARBA00022741"/>
    </source>
</evidence>
<keyword evidence="5 18" id="KW-0479">Metal-binding</keyword>
<comment type="catalytic activity">
    <reaction evidence="2 18 19">
        <text>(6R)-NADPHX = (6S)-NADPHX</text>
        <dbReference type="Rhea" id="RHEA:32227"/>
        <dbReference type="ChEBI" id="CHEBI:64076"/>
        <dbReference type="ChEBI" id="CHEBI:64077"/>
        <dbReference type="EC" id="5.1.99.6"/>
    </reaction>
</comment>
<dbReference type="InterPro" id="IPR036652">
    <property type="entry name" value="YjeF_N_dom_sf"/>
</dbReference>
<evidence type="ECO:0000256" key="20">
    <source>
        <dbReference type="SAM" id="MobiDB-lite"/>
    </source>
</evidence>
<comment type="catalytic activity">
    <reaction evidence="1 18 19">
        <text>(6R)-NADHX = (6S)-NADHX</text>
        <dbReference type="Rhea" id="RHEA:32215"/>
        <dbReference type="ChEBI" id="CHEBI:64074"/>
        <dbReference type="ChEBI" id="CHEBI:64075"/>
        <dbReference type="EC" id="5.1.99.6"/>
    </reaction>
</comment>
<evidence type="ECO:0000259" key="21">
    <source>
        <dbReference type="PROSITE" id="PS51383"/>
    </source>
</evidence>
<evidence type="ECO:0000256" key="2">
    <source>
        <dbReference type="ARBA" id="ARBA00000909"/>
    </source>
</evidence>
<evidence type="ECO:0000259" key="22">
    <source>
        <dbReference type="PROSITE" id="PS51385"/>
    </source>
</evidence>
<comment type="similarity">
    <text evidence="3 19">In the N-terminal section; belongs to the NnrE/AIBP family.</text>
</comment>
<keyword evidence="8 17" id="KW-0521">NADP</keyword>
<dbReference type="InterPro" id="IPR000631">
    <property type="entry name" value="CARKD"/>
</dbReference>
<evidence type="ECO:0000256" key="14">
    <source>
        <dbReference type="ARBA" id="ARBA00025153"/>
    </source>
</evidence>
<keyword evidence="9 18" id="KW-0630">Potassium</keyword>
<dbReference type="InterPro" id="IPR004443">
    <property type="entry name" value="YjeF_N_dom"/>
</dbReference>
<dbReference type="GO" id="GO:0110051">
    <property type="term" value="P:metabolite repair"/>
    <property type="evidence" value="ECO:0007669"/>
    <property type="project" value="TreeGrafter"/>
</dbReference>
<evidence type="ECO:0000256" key="9">
    <source>
        <dbReference type="ARBA" id="ARBA00022958"/>
    </source>
</evidence>
<dbReference type="GO" id="GO:0052855">
    <property type="term" value="F:ADP-dependent NAD(P)H-hydrate dehydratase activity"/>
    <property type="evidence" value="ECO:0007669"/>
    <property type="project" value="UniProtKB-UniRule"/>
</dbReference>
<evidence type="ECO:0000256" key="5">
    <source>
        <dbReference type="ARBA" id="ARBA00022723"/>
    </source>
</evidence>
<dbReference type="EMBL" id="RPFW01000001">
    <property type="protein sequence ID" value="TVZ07272.1"/>
    <property type="molecule type" value="Genomic_DNA"/>
</dbReference>
<evidence type="ECO:0000256" key="7">
    <source>
        <dbReference type="ARBA" id="ARBA00022840"/>
    </source>
</evidence>
<keyword evidence="11 18" id="KW-0413">Isomerase</keyword>
<comment type="function">
    <text evidence="14 19">Bifunctional enzyme that catalyzes the epimerization of the S- and R-forms of NAD(P)HX and the dehydration of the S-form of NAD(P)HX at the expense of ADP, which is converted to AMP. This allows the repair of both epimers of NAD(P)HX, a damaged form of NAD(P)H that is a result of enzymatic or heat-dependent hydration.</text>
</comment>
<evidence type="ECO:0000256" key="18">
    <source>
        <dbReference type="HAMAP-Rule" id="MF_01966"/>
    </source>
</evidence>
<comment type="function">
    <text evidence="18">Catalyzes the epimerization of the S- and R-forms of NAD(P)HX, a damaged form of NAD(P)H that is a result of enzymatic or heat-dependent hydration. This is a prerequisite for the S-specific NAD(P)H-hydrate dehydratase to allow the repair of both epimers of NAD(P)HX.</text>
</comment>
<dbReference type="OrthoDB" id="9806925at2"/>
<evidence type="ECO:0000256" key="15">
    <source>
        <dbReference type="ARBA" id="ARBA00048238"/>
    </source>
</evidence>
<comment type="similarity">
    <text evidence="18">Belongs to the NnrE/AIBP family.</text>
</comment>
<feature type="binding site" evidence="18">
    <location>
        <begin position="159"/>
        <end position="165"/>
    </location>
    <ligand>
        <name>(6S)-NADPHX</name>
        <dbReference type="ChEBI" id="CHEBI:64076"/>
    </ligand>
</feature>
<comment type="cofactor">
    <cofactor evidence="17">
        <name>Mg(2+)</name>
        <dbReference type="ChEBI" id="CHEBI:18420"/>
    </cofactor>
</comment>
<comment type="catalytic activity">
    <reaction evidence="16 17 19">
        <text>(6S)-NADPHX + ADP = AMP + phosphate + NADPH + H(+)</text>
        <dbReference type="Rhea" id="RHEA:32235"/>
        <dbReference type="ChEBI" id="CHEBI:15378"/>
        <dbReference type="ChEBI" id="CHEBI:43474"/>
        <dbReference type="ChEBI" id="CHEBI:57783"/>
        <dbReference type="ChEBI" id="CHEBI:64076"/>
        <dbReference type="ChEBI" id="CHEBI:456215"/>
        <dbReference type="ChEBI" id="CHEBI:456216"/>
        <dbReference type="EC" id="4.2.1.136"/>
    </reaction>
</comment>
<dbReference type="GO" id="GO:0052856">
    <property type="term" value="F:NAD(P)HX epimerase activity"/>
    <property type="evidence" value="ECO:0007669"/>
    <property type="project" value="UniProtKB-UniRule"/>
</dbReference>
<protein>
    <recommendedName>
        <fullName evidence="19">Bifunctional NAD(P)H-hydrate repair enzyme</fullName>
    </recommendedName>
    <alternativeName>
        <fullName evidence="19">Nicotinamide nucleotide repair protein</fullName>
    </alternativeName>
    <domain>
        <recommendedName>
            <fullName evidence="19">ADP-dependent (S)-NAD(P)H-hydrate dehydratase</fullName>
            <ecNumber evidence="19">4.2.1.136</ecNumber>
        </recommendedName>
        <alternativeName>
            <fullName evidence="19">ADP-dependent NAD(P)HX dehydratase</fullName>
        </alternativeName>
    </domain>
    <domain>
        <recommendedName>
            <fullName evidence="19">NAD(P)H-hydrate epimerase</fullName>
            <ecNumber evidence="19">5.1.99.6</ecNumber>
        </recommendedName>
    </domain>
</protein>
<dbReference type="PROSITE" id="PS51383">
    <property type="entry name" value="YJEF_C_3"/>
    <property type="match status" value="1"/>
</dbReference>
<dbReference type="InterPro" id="IPR029056">
    <property type="entry name" value="Ribokinase-like"/>
</dbReference>
<dbReference type="PANTHER" id="PTHR12592:SF0">
    <property type="entry name" value="ATP-DEPENDENT (S)-NAD(P)H-HYDRATE DEHYDRATASE"/>
    <property type="match status" value="1"/>
</dbReference>
<feature type="binding site" evidence="18">
    <location>
        <position position="192"/>
    </location>
    <ligand>
        <name>K(+)</name>
        <dbReference type="ChEBI" id="CHEBI:29103"/>
    </ligand>
</feature>
<proteinExistence type="inferred from homology"/>
<dbReference type="CDD" id="cd01171">
    <property type="entry name" value="YXKO-related"/>
    <property type="match status" value="1"/>
</dbReference>
<comment type="catalytic activity">
    <reaction evidence="15 17 19">
        <text>(6S)-NADHX + ADP = AMP + phosphate + NADH + H(+)</text>
        <dbReference type="Rhea" id="RHEA:32223"/>
        <dbReference type="ChEBI" id="CHEBI:15378"/>
        <dbReference type="ChEBI" id="CHEBI:43474"/>
        <dbReference type="ChEBI" id="CHEBI:57945"/>
        <dbReference type="ChEBI" id="CHEBI:64074"/>
        <dbReference type="ChEBI" id="CHEBI:456215"/>
        <dbReference type="ChEBI" id="CHEBI:456216"/>
        <dbReference type="EC" id="4.2.1.136"/>
    </reaction>
</comment>
<dbReference type="NCBIfam" id="TIGR00196">
    <property type="entry name" value="yjeF_cterm"/>
    <property type="match status" value="1"/>
</dbReference>
<dbReference type="HAMAP" id="MF_01966">
    <property type="entry name" value="NADHX_epimerase"/>
    <property type="match status" value="1"/>
</dbReference>
<feature type="binding site" evidence="17">
    <location>
        <position position="470"/>
    </location>
    <ligand>
        <name>(6S)-NADPHX</name>
        <dbReference type="ChEBI" id="CHEBI:64076"/>
    </ligand>
</feature>
<feature type="binding site" evidence="17">
    <location>
        <position position="401"/>
    </location>
    <ligand>
        <name>(6S)-NADPHX</name>
        <dbReference type="ChEBI" id="CHEBI:64076"/>
    </ligand>
</feature>
<dbReference type="RefSeq" id="WP_145852060.1">
    <property type="nucleotide sequence ID" value="NZ_RPFW01000001.1"/>
</dbReference>
<evidence type="ECO:0000256" key="17">
    <source>
        <dbReference type="HAMAP-Rule" id="MF_01965"/>
    </source>
</evidence>
<evidence type="ECO:0000256" key="3">
    <source>
        <dbReference type="ARBA" id="ARBA00006001"/>
    </source>
</evidence>
<feature type="region of interest" description="Disordered" evidence="20">
    <location>
        <begin position="110"/>
        <end position="135"/>
    </location>
</feature>
<feature type="binding site" evidence="17">
    <location>
        <position position="469"/>
    </location>
    <ligand>
        <name>AMP</name>
        <dbReference type="ChEBI" id="CHEBI:456215"/>
    </ligand>
</feature>
<comment type="caution">
    <text evidence="23">The sequence shown here is derived from an EMBL/GenBank/DDBJ whole genome shotgun (WGS) entry which is preliminary data.</text>
</comment>
<dbReference type="Proteomes" id="UP000460272">
    <property type="component" value="Unassembled WGS sequence"/>
</dbReference>
<feature type="binding site" evidence="18">
    <location>
        <position position="170"/>
    </location>
    <ligand>
        <name>(6S)-NADPHX</name>
        <dbReference type="ChEBI" id="CHEBI:64076"/>
    </ligand>
</feature>
<dbReference type="Pfam" id="PF01256">
    <property type="entry name" value="Carb_kinase"/>
    <property type="match status" value="1"/>
</dbReference>
<comment type="subunit">
    <text evidence="17">Homotetramer.</text>
</comment>
<dbReference type="HAMAP" id="MF_01965">
    <property type="entry name" value="NADHX_dehydratase"/>
    <property type="match status" value="1"/>
</dbReference>
<dbReference type="GO" id="GO:0046496">
    <property type="term" value="P:nicotinamide nucleotide metabolic process"/>
    <property type="evidence" value="ECO:0007669"/>
    <property type="project" value="UniProtKB-UniRule"/>
</dbReference>
<dbReference type="Gene3D" id="3.40.50.10260">
    <property type="entry name" value="YjeF N-terminal domain"/>
    <property type="match status" value="1"/>
</dbReference>
<comment type="function">
    <text evidence="17">Catalyzes the dehydration of the S-form of NAD(P)HX at the expense of ADP, which is converted to AMP. Together with NAD(P)HX epimerase, which catalyzes the epimerization of the S- and R-forms, the enzyme allows the repair of both epimers of NAD(P)HX, a damaged form of NAD(P)H that is a result of enzymatic or heat-dependent hydration.</text>
</comment>
<keyword evidence="24" id="KW-1185">Reference proteome</keyword>
<keyword evidence="10 17" id="KW-0520">NAD</keyword>
<feature type="binding site" evidence="18">
    <location>
        <position position="189"/>
    </location>
    <ligand>
        <name>(6S)-NADPHX</name>
        <dbReference type="ChEBI" id="CHEBI:64076"/>
    </ligand>
</feature>
<dbReference type="PROSITE" id="PS51385">
    <property type="entry name" value="YJEF_N"/>
    <property type="match status" value="1"/>
</dbReference>
<keyword evidence="13" id="KW-0511">Multifunctional enzyme</keyword>
<gene>
    <name evidence="17" type="primary">nnrD</name>
    <name evidence="18" type="synonym">nnrE</name>
    <name evidence="23" type="ORF">EAS64_08270</name>
</gene>
<feature type="domain" description="YjeF C-terminal" evidence="21">
    <location>
        <begin position="254"/>
        <end position="559"/>
    </location>
</feature>
<feature type="binding site" evidence="17">
    <location>
        <position position="352"/>
    </location>
    <ligand>
        <name>(6S)-NADPHX</name>
        <dbReference type="ChEBI" id="CHEBI:64076"/>
    </ligand>
</feature>
<evidence type="ECO:0000256" key="4">
    <source>
        <dbReference type="ARBA" id="ARBA00009524"/>
    </source>
</evidence>
<dbReference type="Gene3D" id="3.40.1190.20">
    <property type="match status" value="1"/>
</dbReference>
<comment type="cofactor">
    <cofactor evidence="18 19">
        <name>K(+)</name>
        <dbReference type="ChEBI" id="CHEBI:29103"/>
    </cofactor>
    <text evidence="18 19">Binds 1 potassium ion per subunit.</text>
</comment>
<dbReference type="EC" id="5.1.99.6" evidence="19"/>
<dbReference type="GO" id="GO:0005524">
    <property type="term" value="F:ATP binding"/>
    <property type="evidence" value="ECO:0007669"/>
    <property type="project" value="UniProtKB-UniRule"/>
</dbReference>
<dbReference type="InterPro" id="IPR030677">
    <property type="entry name" value="Nnr"/>
</dbReference>
<evidence type="ECO:0000256" key="13">
    <source>
        <dbReference type="ARBA" id="ARBA00023268"/>
    </source>
</evidence>
<reference evidence="23 24" key="1">
    <citation type="submission" date="2018-11" db="EMBL/GenBank/DDBJ databases">
        <title>Trebonia kvetii gen.nov., sp.nov., a novel acidophilic actinobacterium, and proposal of the new actinobacterial family Treboniaceae fam. nov.</title>
        <authorList>
            <person name="Rapoport D."/>
            <person name="Sagova-Mareckova M."/>
            <person name="Sedlacek I."/>
            <person name="Provaznik J."/>
            <person name="Kralova S."/>
            <person name="Pavlinic D."/>
            <person name="Benes V."/>
            <person name="Kopecky J."/>
        </authorList>
    </citation>
    <scope>NUCLEOTIDE SEQUENCE [LARGE SCALE GENOMIC DNA]</scope>
    <source>
        <strain evidence="23 24">15Tr583</strain>
    </source>
</reference>
<dbReference type="AlphaFoldDB" id="A0A6P2C765"/>
<evidence type="ECO:0000256" key="1">
    <source>
        <dbReference type="ARBA" id="ARBA00000013"/>
    </source>
</evidence>
<accession>A0A6P2C765</accession>
<feature type="binding site" evidence="18">
    <location>
        <position position="63"/>
    </location>
    <ligand>
        <name>K(+)</name>
        <dbReference type="ChEBI" id="CHEBI:29103"/>
    </ligand>
</feature>
<comment type="similarity">
    <text evidence="17">Belongs to the NnrD/CARKD family.</text>
</comment>
<evidence type="ECO:0000256" key="10">
    <source>
        <dbReference type="ARBA" id="ARBA00023027"/>
    </source>
</evidence>
<feature type="domain" description="YjeF N-terminal" evidence="22">
    <location>
        <begin position="10"/>
        <end position="246"/>
    </location>
</feature>
<evidence type="ECO:0000256" key="11">
    <source>
        <dbReference type="ARBA" id="ARBA00023235"/>
    </source>
</evidence>
<dbReference type="GO" id="GO:0046872">
    <property type="term" value="F:metal ion binding"/>
    <property type="evidence" value="ECO:0007669"/>
    <property type="project" value="UniProtKB-UniRule"/>
</dbReference>
<evidence type="ECO:0000256" key="8">
    <source>
        <dbReference type="ARBA" id="ARBA00022857"/>
    </source>
</evidence>
<dbReference type="EC" id="4.2.1.136" evidence="19"/>
<keyword evidence="7 17" id="KW-0067">ATP-binding</keyword>
<keyword evidence="6 17" id="KW-0547">Nucleotide-binding</keyword>
<keyword evidence="12 17" id="KW-0456">Lyase</keyword>
<feature type="binding site" evidence="18">
    <location>
        <begin position="62"/>
        <end position="66"/>
    </location>
    <ligand>
        <name>(6S)-NADPHX</name>
        <dbReference type="ChEBI" id="CHEBI:64076"/>
    </ligand>
</feature>